<accession>A0A1L9BHS8</accession>
<dbReference type="STRING" id="83449.BON30_00370"/>
<dbReference type="RefSeq" id="WP_071895773.1">
    <property type="nucleotide sequence ID" value="NZ_MPIN01000001.1"/>
</dbReference>
<keyword evidence="3" id="KW-1185">Reference proteome</keyword>
<name>A0A1L9BHS8_9BACT</name>
<sequence>MHWRHTVALVVGMLFASFALGGVPEAQAQYGTAPCTGSGCFGKSPVSHKNAAGYGCADNTGAIEAKKVATAPIDAPRGNNPSIIDEGILVVELVYSSWCQAYWSRVTLVPADNQPLWSFEAIVTGEEGNYGNPASIVLAVAPDNVAQSRMMDSQTEACGSYYLDGNHKDTVCAGRPELRFIRAVQRGTPGVPHVSTNCNTPVASTSSGAAANIWHFRLVGLVPPATRYLPSALSDAFGGYWQNYRDATNSIYCPKPGRWPFVDQAIVRKQAFGGFDLYLAAYPGTDTPGTQPPSGRSYAIEVKQDTPNPTLWLNWTQP</sequence>
<proteinExistence type="predicted"/>
<dbReference type="EMBL" id="MPIN01000001">
    <property type="protein sequence ID" value="OJH41738.1"/>
    <property type="molecule type" value="Genomic_DNA"/>
</dbReference>
<reference evidence="2 3" key="2">
    <citation type="submission" date="2016-12" db="EMBL/GenBank/DDBJ databases">
        <title>Draft Genome Sequence of Cystobacter ferrugineus Strain Cbfe23.</title>
        <authorList>
            <person name="Akbar S."/>
            <person name="Dowd S.E."/>
            <person name="Stevens D.C."/>
        </authorList>
    </citation>
    <scope>NUCLEOTIDE SEQUENCE [LARGE SCALE GENOMIC DNA]</scope>
    <source>
        <strain evidence="2 3">Cbfe23</strain>
    </source>
</reference>
<evidence type="ECO:0000256" key="1">
    <source>
        <dbReference type="SAM" id="SignalP"/>
    </source>
</evidence>
<dbReference type="Proteomes" id="UP000182229">
    <property type="component" value="Unassembled WGS sequence"/>
</dbReference>
<dbReference type="AlphaFoldDB" id="A0A1L9BHS8"/>
<feature type="signal peptide" evidence="1">
    <location>
        <begin position="1"/>
        <end position="21"/>
    </location>
</feature>
<gene>
    <name evidence="2" type="ORF">BON30_00370</name>
</gene>
<evidence type="ECO:0000313" key="3">
    <source>
        <dbReference type="Proteomes" id="UP000182229"/>
    </source>
</evidence>
<evidence type="ECO:0008006" key="4">
    <source>
        <dbReference type="Google" id="ProtNLM"/>
    </source>
</evidence>
<comment type="caution">
    <text evidence="2">The sequence shown here is derived from an EMBL/GenBank/DDBJ whole genome shotgun (WGS) entry which is preliminary data.</text>
</comment>
<reference evidence="3" key="1">
    <citation type="submission" date="2016-11" db="EMBL/GenBank/DDBJ databases">
        <authorList>
            <person name="Shukria A."/>
            <person name="Stevens D.C."/>
        </authorList>
    </citation>
    <scope>NUCLEOTIDE SEQUENCE [LARGE SCALE GENOMIC DNA]</scope>
    <source>
        <strain evidence="3">Cbfe23</strain>
    </source>
</reference>
<feature type="chain" id="PRO_5012499251" description="DUF2690 domain-containing protein" evidence="1">
    <location>
        <begin position="22"/>
        <end position="318"/>
    </location>
</feature>
<evidence type="ECO:0000313" key="2">
    <source>
        <dbReference type="EMBL" id="OJH41738.1"/>
    </source>
</evidence>
<organism evidence="2 3">
    <name type="scientific">Cystobacter ferrugineus</name>
    <dbReference type="NCBI Taxonomy" id="83449"/>
    <lineage>
        <taxon>Bacteria</taxon>
        <taxon>Pseudomonadati</taxon>
        <taxon>Myxococcota</taxon>
        <taxon>Myxococcia</taxon>
        <taxon>Myxococcales</taxon>
        <taxon>Cystobacterineae</taxon>
        <taxon>Archangiaceae</taxon>
        <taxon>Cystobacter</taxon>
    </lineage>
</organism>
<keyword evidence="1" id="KW-0732">Signal</keyword>
<protein>
    <recommendedName>
        <fullName evidence="4">DUF2690 domain-containing protein</fullName>
    </recommendedName>
</protein>